<dbReference type="PROSITE" id="PS50181">
    <property type="entry name" value="FBOX"/>
    <property type="match status" value="1"/>
</dbReference>
<evidence type="ECO:0000256" key="1">
    <source>
        <dbReference type="ARBA" id="ARBA00022574"/>
    </source>
</evidence>
<feature type="compositionally biased region" description="Basic and acidic residues" evidence="4">
    <location>
        <begin position="229"/>
        <end position="244"/>
    </location>
</feature>
<dbReference type="Gene3D" id="1.20.1280.50">
    <property type="match status" value="1"/>
</dbReference>
<dbReference type="InterPro" id="IPR020472">
    <property type="entry name" value="WD40_PAC1"/>
</dbReference>
<dbReference type="InterPro" id="IPR019775">
    <property type="entry name" value="WD40_repeat_CS"/>
</dbReference>
<feature type="repeat" description="WD" evidence="3">
    <location>
        <begin position="361"/>
        <end position="394"/>
    </location>
</feature>
<feature type="region of interest" description="Disordered" evidence="4">
    <location>
        <begin position="197"/>
        <end position="272"/>
    </location>
</feature>
<feature type="compositionally biased region" description="Basic residues" evidence="4">
    <location>
        <begin position="199"/>
        <end position="209"/>
    </location>
</feature>
<dbReference type="SUPFAM" id="SSF50978">
    <property type="entry name" value="WD40 repeat-like"/>
    <property type="match status" value="1"/>
</dbReference>
<dbReference type="SMART" id="SM00256">
    <property type="entry name" value="FBOX"/>
    <property type="match status" value="1"/>
</dbReference>
<sequence>MGPNQSKINSPISKGSYLEQLPEEILFYIFEYLDPKSLMKIGNSCTNFDRISNDPFIWKKLFKKENPHLSAIPVPPPSLKTWKKYFHHRRAWKNQWYKKPSKITTQIKYRKGVNKASFTTLNEFATCNWDRTIKLWSISKMKYTVLPTKPIGSVWSIKVNDRYSRLVSSSDNHEIHVYDLPSIRQSDELGVLHQQKFAKLSKRRKKTRKTILNQKKMYQQNRKNKRSQRSLDNKKEKEESRQGEGEGEGEGEGKGEGKGEEEKQKKGEEEGTEEMIISAKILSGHTNSISCLKFDQKNVVSGSSDCTVRIWDQDTCQCKSVIEHTDSIWALDYLDDYLVSGSKDTAVRWWSIPREQMLDLLVGHTAPVSCIEYRNSEIVSGSYDSTVKIWDLRSFDRCTATLEGHRHPVSCLQLVDNLILSGSYDSSIKIWDKRKMNSEVHTFTDHNKCWILSLQYKDGRLLTSTNLGEVKIMDFRTKEMLEVETNELLTKWSSDEEYHY</sequence>
<dbReference type="PROSITE" id="PS00678">
    <property type="entry name" value="WD_REPEATS_1"/>
    <property type="match status" value="1"/>
</dbReference>
<feature type="repeat" description="WD" evidence="3">
    <location>
        <begin position="282"/>
        <end position="312"/>
    </location>
</feature>
<proteinExistence type="predicted"/>
<dbReference type="EMBL" id="JAOAOG010000017">
    <property type="protein sequence ID" value="KAJ6254777.1"/>
    <property type="molecule type" value="Genomic_DNA"/>
</dbReference>
<comment type="caution">
    <text evidence="6">The sequence shown here is derived from an EMBL/GenBank/DDBJ whole genome shotgun (WGS) entry which is preliminary data.</text>
</comment>
<name>A0ABQ8ZD30_9EUKA</name>
<dbReference type="Gene3D" id="2.130.10.10">
    <property type="entry name" value="YVTN repeat-like/Quinoprotein amine dehydrogenase"/>
    <property type="match status" value="2"/>
</dbReference>
<evidence type="ECO:0000259" key="5">
    <source>
        <dbReference type="PROSITE" id="PS50181"/>
    </source>
</evidence>
<evidence type="ECO:0000256" key="3">
    <source>
        <dbReference type="PROSITE-ProRule" id="PRU00221"/>
    </source>
</evidence>
<gene>
    <name evidence="6" type="ORF">M0813_12088</name>
</gene>
<evidence type="ECO:0000313" key="7">
    <source>
        <dbReference type="Proteomes" id="UP001150062"/>
    </source>
</evidence>
<dbReference type="PRINTS" id="PR00320">
    <property type="entry name" value="GPROTEINBRPT"/>
</dbReference>
<dbReference type="SMART" id="SM00320">
    <property type="entry name" value="WD40"/>
    <property type="match status" value="7"/>
</dbReference>
<feature type="repeat" description="WD" evidence="3">
    <location>
        <begin position="321"/>
        <end position="360"/>
    </location>
</feature>
<dbReference type="InterPro" id="IPR042627">
    <property type="entry name" value="FBXW2"/>
</dbReference>
<feature type="repeat" description="WD" evidence="3">
    <location>
        <begin position="402"/>
        <end position="432"/>
    </location>
</feature>
<dbReference type="Proteomes" id="UP001150062">
    <property type="component" value="Unassembled WGS sequence"/>
</dbReference>
<dbReference type="InterPro" id="IPR001810">
    <property type="entry name" value="F-box_dom"/>
</dbReference>
<feature type="compositionally biased region" description="Basic and acidic residues" evidence="4">
    <location>
        <begin position="251"/>
        <end position="269"/>
    </location>
</feature>
<dbReference type="PROSITE" id="PS50082">
    <property type="entry name" value="WD_REPEATS_2"/>
    <property type="match status" value="4"/>
</dbReference>
<organism evidence="6 7">
    <name type="scientific">Anaeramoeba flamelloides</name>
    <dbReference type="NCBI Taxonomy" id="1746091"/>
    <lineage>
        <taxon>Eukaryota</taxon>
        <taxon>Metamonada</taxon>
        <taxon>Anaeramoebidae</taxon>
        <taxon>Anaeramoeba</taxon>
    </lineage>
</organism>
<dbReference type="InterPro" id="IPR036047">
    <property type="entry name" value="F-box-like_dom_sf"/>
</dbReference>
<evidence type="ECO:0000256" key="4">
    <source>
        <dbReference type="SAM" id="MobiDB-lite"/>
    </source>
</evidence>
<dbReference type="Pfam" id="PF00400">
    <property type="entry name" value="WD40"/>
    <property type="match status" value="5"/>
</dbReference>
<dbReference type="PROSITE" id="PS50294">
    <property type="entry name" value="WD_REPEATS_REGION"/>
    <property type="match status" value="3"/>
</dbReference>
<dbReference type="PANTHER" id="PTHR44436:SF1">
    <property type="entry name" value="F-BOX_WD REPEAT-CONTAINING PROTEIN 2"/>
    <property type="match status" value="1"/>
</dbReference>
<dbReference type="Pfam" id="PF12937">
    <property type="entry name" value="F-box-like"/>
    <property type="match status" value="1"/>
</dbReference>
<feature type="compositionally biased region" description="Polar residues" evidence="4">
    <location>
        <begin position="211"/>
        <end position="221"/>
    </location>
</feature>
<evidence type="ECO:0000313" key="6">
    <source>
        <dbReference type="EMBL" id="KAJ6254777.1"/>
    </source>
</evidence>
<dbReference type="SUPFAM" id="SSF81383">
    <property type="entry name" value="F-box domain"/>
    <property type="match status" value="1"/>
</dbReference>
<dbReference type="InterPro" id="IPR015943">
    <property type="entry name" value="WD40/YVTN_repeat-like_dom_sf"/>
</dbReference>
<reference evidence="6" key="1">
    <citation type="submission" date="2022-08" db="EMBL/GenBank/DDBJ databases">
        <title>Novel sulfate-reducing endosymbionts in the free-living metamonad Anaeramoeba.</title>
        <authorList>
            <person name="Jerlstrom-Hultqvist J."/>
            <person name="Cepicka I."/>
            <person name="Gallot-Lavallee L."/>
            <person name="Salas-Leiva D."/>
            <person name="Curtis B.A."/>
            <person name="Zahonova K."/>
            <person name="Pipaliya S."/>
            <person name="Dacks J."/>
            <person name="Roger A.J."/>
        </authorList>
    </citation>
    <scope>NUCLEOTIDE SEQUENCE</scope>
    <source>
        <strain evidence="6">Schooner1</strain>
    </source>
</reference>
<dbReference type="CDD" id="cd00200">
    <property type="entry name" value="WD40"/>
    <property type="match status" value="1"/>
</dbReference>
<evidence type="ECO:0000256" key="2">
    <source>
        <dbReference type="ARBA" id="ARBA00022737"/>
    </source>
</evidence>
<feature type="domain" description="F-box" evidence="5">
    <location>
        <begin position="15"/>
        <end position="61"/>
    </location>
</feature>
<dbReference type="PANTHER" id="PTHR44436">
    <property type="entry name" value="F-BOX/WD REPEAT-CONTAINING PROTEIN 2"/>
    <property type="match status" value="1"/>
</dbReference>
<dbReference type="InterPro" id="IPR001680">
    <property type="entry name" value="WD40_rpt"/>
</dbReference>
<dbReference type="InterPro" id="IPR036322">
    <property type="entry name" value="WD40_repeat_dom_sf"/>
</dbReference>
<keyword evidence="2" id="KW-0677">Repeat</keyword>
<protein>
    <recommendedName>
        <fullName evidence="5">F-box domain-containing protein</fullName>
    </recommendedName>
</protein>
<accession>A0ABQ8ZD30</accession>
<keyword evidence="1 3" id="KW-0853">WD repeat</keyword>
<keyword evidence="7" id="KW-1185">Reference proteome</keyword>